<sequence length="90" mass="10593">MNASINQYNNVNKLSFEEKIIQVFYSYNMIKVSNLKKYKQINQSKIGLLDYSVKLIFQTNDNQKPLQQTFIFQIQQISSLVDLSLLIKQN</sequence>
<dbReference type="EMBL" id="CAJJDO010000093">
    <property type="protein sequence ID" value="CAD8189078.1"/>
    <property type="molecule type" value="Genomic_DNA"/>
</dbReference>
<proteinExistence type="predicted"/>
<dbReference type="AlphaFoldDB" id="A0A8S1WG93"/>
<evidence type="ECO:0000313" key="2">
    <source>
        <dbReference type="Proteomes" id="UP000689195"/>
    </source>
</evidence>
<protein>
    <submittedName>
        <fullName evidence="1">Uncharacterized protein</fullName>
    </submittedName>
</protein>
<comment type="caution">
    <text evidence="1">The sequence shown here is derived from an EMBL/GenBank/DDBJ whole genome shotgun (WGS) entry which is preliminary data.</text>
</comment>
<keyword evidence="2" id="KW-1185">Reference proteome</keyword>
<name>A0A8S1WG93_9CILI</name>
<organism evidence="1 2">
    <name type="scientific">Paramecium pentaurelia</name>
    <dbReference type="NCBI Taxonomy" id="43138"/>
    <lineage>
        <taxon>Eukaryota</taxon>
        <taxon>Sar</taxon>
        <taxon>Alveolata</taxon>
        <taxon>Ciliophora</taxon>
        <taxon>Intramacronucleata</taxon>
        <taxon>Oligohymenophorea</taxon>
        <taxon>Peniculida</taxon>
        <taxon>Parameciidae</taxon>
        <taxon>Paramecium</taxon>
    </lineage>
</organism>
<evidence type="ECO:0000313" key="1">
    <source>
        <dbReference type="EMBL" id="CAD8189078.1"/>
    </source>
</evidence>
<gene>
    <name evidence="1" type="ORF">PPENT_87.1.T0930022</name>
</gene>
<reference evidence="1" key="1">
    <citation type="submission" date="2021-01" db="EMBL/GenBank/DDBJ databases">
        <authorList>
            <consortium name="Genoscope - CEA"/>
            <person name="William W."/>
        </authorList>
    </citation>
    <scope>NUCLEOTIDE SEQUENCE</scope>
</reference>
<dbReference type="Proteomes" id="UP000689195">
    <property type="component" value="Unassembled WGS sequence"/>
</dbReference>
<accession>A0A8S1WG93</accession>